<organism evidence="2 3">
    <name type="scientific">Colletotrichum kahawae</name>
    <name type="common">Coffee berry disease fungus</name>
    <dbReference type="NCBI Taxonomy" id="34407"/>
    <lineage>
        <taxon>Eukaryota</taxon>
        <taxon>Fungi</taxon>
        <taxon>Dikarya</taxon>
        <taxon>Ascomycota</taxon>
        <taxon>Pezizomycotina</taxon>
        <taxon>Sordariomycetes</taxon>
        <taxon>Hypocreomycetidae</taxon>
        <taxon>Glomerellales</taxon>
        <taxon>Glomerellaceae</taxon>
        <taxon>Colletotrichum</taxon>
        <taxon>Colletotrichum gloeosporioides species complex</taxon>
    </lineage>
</organism>
<keyword evidence="3" id="KW-1185">Reference proteome</keyword>
<comment type="caution">
    <text evidence="2">The sequence shown here is derived from an EMBL/GenBank/DDBJ whole genome shotgun (WGS) entry which is preliminary data.</text>
</comment>
<reference evidence="2" key="1">
    <citation type="submission" date="2023-02" db="EMBL/GenBank/DDBJ databases">
        <title>Colletotrichum kahawae CIFC_Que2 genome sequencing and assembly.</title>
        <authorList>
            <person name="Baroncelli R."/>
        </authorList>
    </citation>
    <scope>NUCLEOTIDE SEQUENCE</scope>
    <source>
        <strain evidence="2">CIFC_Que2</strain>
    </source>
</reference>
<name>A0AAD9YTH6_COLKA</name>
<protein>
    <submittedName>
        <fullName evidence="2">Uncharacterized protein</fullName>
    </submittedName>
</protein>
<dbReference type="Proteomes" id="UP001281614">
    <property type="component" value="Unassembled WGS sequence"/>
</dbReference>
<feature type="compositionally biased region" description="Gly residues" evidence="1">
    <location>
        <begin position="1"/>
        <end position="11"/>
    </location>
</feature>
<evidence type="ECO:0000313" key="3">
    <source>
        <dbReference type="Proteomes" id="UP001281614"/>
    </source>
</evidence>
<sequence>MDLTAIGGGPMNIGPGVESKQETQKETAWEGCNDFVFAYRVRKIVIARKDGSIKKDEDYKKGAMMDSAVKTTEDLAFEVVADDEGDPKYESIKEEVEDGCEFVSCAIPMPKFDDDGDY</sequence>
<evidence type="ECO:0000313" key="2">
    <source>
        <dbReference type="EMBL" id="KAK2778735.1"/>
    </source>
</evidence>
<dbReference type="EMBL" id="VYYT01000009">
    <property type="protein sequence ID" value="KAK2778735.1"/>
    <property type="molecule type" value="Genomic_DNA"/>
</dbReference>
<evidence type="ECO:0000256" key="1">
    <source>
        <dbReference type="SAM" id="MobiDB-lite"/>
    </source>
</evidence>
<feature type="region of interest" description="Disordered" evidence="1">
    <location>
        <begin position="1"/>
        <end position="25"/>
    </location>
</feature>
<dbReference type="AlphaFoldDB" id="A0AAD9YTH6"/>
<accession>A0AAD9YTH6</accession>
<proteinExistence type="predicted"/>
<gene>
    <name evidence="2" type="ORF">CKAH01_11661</name>
</gene>